<gene>
    <name evidence="13" type="ordered locus">Sinac_2801</name>
</gene>
<keyword evidence="6" id="KW-0961">Cell wall biogenesis/degradation</keyword>
<dbReference type="PRINTS" id="PR00725">
    <property type="entry name" value="DADACBPTASE1"/>
</dbReference>
<keyword evidence="3" id="KW-0378">Hydrolase</keyword>
<dbReference type="HOGENOM" id="CLU_697811_0_0_0"/>
<dbReference type="GO" id="GO:0009252">
    <property type="term" value="P:peptidoglycan biosynthetic process"/>
    <property type="evidence" value="ECO:0007669"/>
    <property type="project" value="UniProtKB-KW"/>
</dbReference>
<dbReference type="GO" id="GO:0006508">
    <property type="term" value="P:proteolysis"/>
    <property type="evidence" value="ECO:0007669"/>
    <property type="project" value="InterPro"/>
</dbReference>
<dbReference type="InterPro" id="IPR001967">
    <property type="entry name" value="Peptidase_S11_N"/>
</dbReference>
<evidence type="ECO:0000256" key="4">
    <source>
        <dbReference type="ARBA" id="ARBA00022960"/>
    </source>
</evidence>
<evidence type="ECO:0000313" key="13">
    <source>
        <dbReference type="EMBL" id="AGA27093.1"/>
    </source>
</evidence>
<evidence type="ECO:0000256" key="5">
    <source>
        <dbReference type="ARBA" id="ARBA00022984"/>
    </source>
</evidence>
<dbReference type="eggNOG" id="COG3409">
    <property type="taxonomic scope" value="Bacteria"/>
</dbReference>
<dbReference type="Gene3D" id="1.10.101.10">
    <property type="entry name" value="PGBD-like superfamily/PGBD"/>
    <property type="match status" value="1"/>
</dbReference>
<keyword evidence="4" id="KW-0133">Cell shape</keyword>
<organism evidence="13 14">
    <name type="scientific">Singulisphaera acidiphila (strain ATCC BAA-1392 / DSM 18658 / VKM B-2454 / MOB10)</name>
    <dbReference type="NCBI Taxonomy" id="886293"/>
    <lineage>
        <taxon>Bacteria</taxon>
        <taxon>Pseudomonadati</taxon>
        <taxon>Planctomycetota</taxon>
        <taxon>Planctomycetia</taxon>
        <taxon>Isosphaerales</taxon>
        <taxon>Isosphaeraceae</taxon>
        <taxon>Singulisphaera</taxon>
    </lineage>
</organism>
<feature type="region of interest" description="Disordered" evidence="10">
    <location>
        <begin position="118"/>
        <end position="159"/>
    </location>
</feature>
<keyword evidence="5" id="KW-0573">Peptidoglycan synthesis</keyword>
<evidence type="ECO:0000256" key="6">
    <source>
        <dbReference type="ARBA" id="ARBA00023316"/>
    </source>
</evidence>
<dbReference type="Pfam" id="PF00768">
    <property type="entry name" value="Peptidase_S11"/>
    <property type="match status" value="1"/>
</dbReference>
<dbReference type="OrthoDB" id="9791132at2"/>
<evidence type="ECO:0000256" key="7">
    <source>
        <dbReference type="PIRSR" id="PIRSR618044-1"/>
    </source>
</evidence>
<dbReference type="PANTHER" id="PTHR21581">
    <property type="entry name" value="D-ALANYL-D-ALANINE CARBOXYPEPTIDASE"/>
    <property type="match status" value="1"/>
</dbReference>
<dbReference type="InterPro" id="IPR012338">
    <property type="entry name" value="Beta-lactam/transpept-like"/>
</dbReference>
<comment type="similarity">
    <text evidence="1 9">Belongs to the peptidase S11 family.</text>
</comment>
<dbReference type="Pfam" id="PF01471">
    <property type="entry name" value="PG_binding_1"/>
    <property type="match status" value="1"/>
</dbReference>
<dbReference type="EMBL" id="CP003364">
    <property type="protein sequence ID" value="AGA27093.1"/>
    <property type="molecule type" value="Genomic_DNA"/>
</dbReference>
<sequence length="449" mass="47796">MHFSRRVTTLPTPRSNPHRFGFLAQAFVTSLCLLLLPVLTIAASAQTATAEKAKTSGAGTETILKPGDNGSAVEDLQRRLNEELKPSPRLDIDGDYGDATREAVTQFQRAKGLRSTGIVDSKTRSALGNKPIAVPKAPTPEEVNSQTPTKNPPDSLDGPPFVSAKAWAIADGRTGAILWGDHQADPLPMASTTKMMTALIVGRIAERDPKVLDEVITFSERADDTGGSTSGVRAGEKLTVRELLYGLMLPSGNDASVAFGEHFGTRLKVAGDDTANTDSLPLFIAEMNRVAAELGMHQTRFANTHGLPAADHHSSASDLATLAHHVLKQSVLAPVVSTLKRGCTLVDAQGNTRNVVWSNTNRLLSTEGYDGVKTGTTTAAGACLVASGHRDDDHLIVVILGAVTSDSRYLDAKNLFRWGWIQRSRTPSKSPAEANGRPAASPTESQQSQ</sequence>
<evidence type="ECO:0000259" key="12">
    <source>
        <dbReference type="Pfam" id="PF01471"/>
    </source>
</evidence>
<keyword evidence="14" id="KW-1185">Reference proteome</keyword>
<dbReference type="Proteomes" id="UP000010798">
    <property type="component" value="Chromosome"/>
</dbReference>
<dbReference type="GO" id="GO:0008360">
    <property type="term" value="P:regulation of cell shape"/>
    <property type="evidence" value="ECO:0007669"/>
    <property type="project" value="UniProtKB-KW"/>
</dbReference>
<feature type="active site" description="Proton acceptor" evidence="7">
    <location>
        <position position="194"/>
    </location>
</feature>
<dbReference type="STRING" id="886293.Sinac_2801"/>
<dbReference type="GO" id="GO:0009002">
    <property type="term" value="F:serine-type D-Ala-D-Ala carboxypeptidase activity"/>
    <property type="evidence" value="ECO:0007669"/>
    <property type="project" value="InterPro"/>
</dbReference>
<dbReference type="SUPFAM" id="SSF47090">
    <property type="entry name" value="PGBD-like"/>
    <property type="match status" value="1"/>
</dbReference>
<feature type="binding site" evidence="8">
    <location>
        <position position="373"/>
    </location>
    <ligand>
        <name>substrate</name>
    </ligand>
</feature>
<feature type="active site" description="Acyl-ester intermediate" evidence="7">
    <location>
        <position position="191"/>
    </location>
</feature>
<evidence type="ECO:0000256" key="3">
    <source>
        <dbReference type="ARBA" id="ARBA00022801"/>
    </source>
</evidence>
<evidence type="ECO:0000256" key="10">
    <source>
        <dbReference type="SAM" id="MobiDB-lite"/>
    </source>
</evidence>
<keyword evidence="13" id="KW-0645">Protease</keyword>
<dbReference type="Gene3D" id="3.40.710.10">
    <property type="entry name" value="DD-peptidase/beta-lactamase superfamily"/>
    <property type="match status" value="1"/>
</dbReference>
<evidence type="ECO:0000259" key="11">
    <source>
        <dbReference type="Pfam" id="PF00768"/>
    </source>
</evidence>
<dbReference type="eggNOG" id="COG1686">
    <property type="taxonomic scope" value="Bacteria"/>
</dbReference>
<dbReference type="SUPFAM" id="SSF56601">
    <property type="entry name" value="beta-lactamase/transpeptidase-like"/>
    <property type="match status" value="1"/>
</dbReference>
<proteinExistence type="inferred from homology"/>
<evidence type="ECO:0000256" key="8">
    <source>
        <dbReference type="PIRSR" id="PIRSR618044-2"/>
    </source>
</evidence>
<dbReference type="RefSeq" id="WP_015246244.1">
    <property type="nucleotide sequence ID" value="NC_019892.1"/>
</dbReference>
<dbReference type="PANTHER" id="PTHR21581:SF33">
    <property type="entry name" value="D-ALANYL-D-ALANINE CARBOXYPEPTIDASE DACB"/>
    <property type="match status" value="1"/>
</dbReference>
<dbReference type="InterPro" id="IPR036366">
    <property type="entry name" value="PGBDSf"/>
</dbReference>
<feature type="active site" evidence="7">
    <location>
        <position position="251"/>
    </location>
</feature>
<keyword evidence="2" id="KW-0732">Signal</keyword>
<evidence type="ECO:0000256" key="9">
    <source>
        <dbReference type="RuleBase" id="RU004016"/>
    </source>
</evidence>
<evidence type="ECO:0000256" key="2">
    <source>
        <dbReference type="ARBA" id="ARBA00022729"/>
    </source>
</evidence>
<feature type="domain" description="Peptidase S11 D-alanyl-D-alanine carboxypeptidase A N-terminal" evidence="11">
    <location>
        <begin position="159"/>
        <end position="403"/>
    </location>
</feature>
<protein>
    <submittedName>
        <fullName evidence="13">D-alanyl-D-alanine carboxypeptidase</fullName>
    </submittedName>
</protein>
<reference evidence="13 14" key="1">
    <citation type="submission" date="2012-02" db="EMBL/GenBank/DDBJ databases">
        <title>Complete sequence of chromosome of Singulisphaera acidiphila DSM 18658.</title>
        <authorList>
            <consortium name="US DOE Joint Genome Institute (JGI-PGF)"/>
            <person name="Lucas S."/>
            <person name="Copeland A."/>
            <person name="Lapidus A."/>
            <person name="Glavina del Rio T."/>
            <person name="Dalin E."/>
            <person name="Tice H."/>
            <person name="Bruce D."/>
            <person name="Goodwin L."/>
            <person name="Pitluck S."/>
            <person name="Peters L."/>
            <person name="Ovchinnikova G."/>
            <person name="Chertkov O."/>
            <person name="Kyrpides N."/>
            <person name="Mavromatis K."/>
            <person name="Ivanova N."/>
            <person name="Brettin T."/>
            <person name="Detter J.C."/>
            <person name="Han C."/>
            <person name="Larimer F."/>
            <person name="Land M."/>
            <person name="Hauser L."/>
            <person name="Markowitz V."/>
            <person name="Cheng J.-F."/>
            <person name="Hugenholtz P."/>
            <person name="Woyke T."/>
            <person name="Wu D."/>
            <person name="Tindall B."/>
            <person name="Pomrenke H."/>
            <person name="Brambilla E."/>
            <person name="Klenk H.-P."/>
            <person name="Eisen J.A."/>
        </authorList>
    </citation>
    <scope>NUCLEOTIDE SEQUENCE [LARGE SCALE GENOMIC DNA]</scope>
    <source>
        <strain evidence="14">ATCC BAA-1392 / DSM 18658 / VKM B-2454 / MOB10</strain>
    </source>
</reference>
<dbReference type="KEGG" id="saci:Sinac_2801"/>
<dbReference type="AlphaFoldDB" id="L0DE35"/>
<name>L0DE35_SINAD</name>
<feature type="region of interest" description="Disordered" evidence="10">
    <location>
        <begin position="425"/>
        <end position="449"/>
    </location>
</feature>
<accession>L0DE35</accession>
<dbReference type="InterPro" id="IPR036365">
    <property type="entry name" value="PGBD-like_sf"/>
</dbReference>
<dbReference type="InterPro" id="IPR002477">
    <property type="entry name" value="Peptidoglycan-bd-like"/>
</dbReference>
<keyword evidence="13" id="KW-0121">Carboxypeptidase</keyword>
<feature type="domain" description="Peptidoglycan binding-like" evidence="12">
    <location>
        <begin position="69"/>
        <end position="127"/>
    </location>
</feature>
<dbReference type="GO" id="GO:0071555">
    <property type="term" value="P:cell wall organization"/>
    <property type="evidence" value="ECO:0007669"/>
    <property type="project" value="UniProtKB-KW"/>
</dbReference>
<evidence type="ECO:0000313" key="14">
    <source>
        <dbReference type="Proteomes" id="UP000010798"/>
    </source>
</evidence>
<dbReference type="InterPro" id="IPR018044">
    <property type="entry name" value="Peptidase_S11"/>
</dbReference>
<evidence type="ECO:0000256" key="1">
    <source>
        <dbReference type="ARBA" id="ARBA00007164"/>
    </source>
</evidence>